<proteinExistence type="predicted"/>
<gene>
    <name evidence="1" type="ORF">MM171A00097_0066</name>
    <name evidence="2" type="ORF">MM171B00243_0019</name>
</gene>
<sequence length="91" mass="10478">MANYSVKRLTEEERAELRKQDPDGDILEFQIVNEQGCIVDYLDSEQEARSIIDDLTKHSLVEDAFRDWAQKTAEEVGMSREEVLAIVKESC</sequence>
<dbReference type="EMBL" id="MT143883">
    <property type="protein sequence ID" value="QJB04465.1"/>
    <property type="molecule type" value="Genomic_DNA"/>
</dbReference>
<protein>
    <submittedName>
        <fullName evidence="1">Uncharacterized protein</fullName>
    </submittedName>
</protein>
<reference evidence="1" key="1">
    <citation type="submission" date="2020-03" db="EMBL/GenBank/DDBJ databases">
        <title>The deep terrestrial virosphere.</title>
        <authorList>
            <person name="Holmfeldt K."/>
            <person name="Nilsson E."/>
            <person name="Simone D."/>
            <person name="Lopez-Fernandez M."/>
            <person name="Wu X."/>
            <person name="de Brujin I."/>
            <person name="Lundin D."/>
            <person name="Andersson A."/>
            <person name="Bertilsson S."/>
            <person name="Dopson M."/>
        </authorList>
    </citation>
    <scope>NUCLEOTIDE SEQUENCE</scope>
    <source>
        <strain evidence="1">MM171A00097</strain>
        <strain evidence="2">MM171B00243</strain>
    </source>
</reference>
<dbReference type="EMBL" id="MT143710">
    <property type="protein sequence ID" value="QJA43419.1"/>
    <property type="molecule type" value="Genomic_DNA"/>
</dbReference>
<organism evidence="1">
    <name type="scientific">viral metagenome</name>
    <dbReference type="NCBI Taxonomy" id="1070528"/>
    <lineage>
        <taxon>unclassified sequences</taxon>
        <taxon>metagenomes</taxon>
        <taxon>organismal metagenomes</taxon>
    </lineage>
</organism>
<evidence type="ECO:0000313" key="2">
    <source>
        <dbReference type="EMBL" id="QJB04465.1"/>
    </source>
</evidence>
<evidence type="ECO:0000313" key="1">
    <source>
        <dbReference type="EMBL" id="QJA43419.1"/>
    </source>
</evidence>
<dbReference type="AlphaFoldDB" id="A0A6H1Z7H9"/>
<accession>A0A6H1Z7H9</accession>
<name>A0A6H1Z7H9_9ZZZZ</name>